<accession>A0A811L8D2</accession>
<dbReference type="Proteomes" id="UP000614601">
    <property type="component" value="Unassembled WGS sequence"/>
</dbReference>
<dbReference type="AlphaFoldDB" id="A0A811L8D2"/>
<organism evidence="2 3">
    <name type="scientific">Bursaphelenchus okinawaensis</name>
    <dbReference type="NCBI Taxonomy" id="465554"/>
    <lineage>
        <taxon>Eukaryota</taxon>
        <taxon>Metazoa</taxon>
        <taxon>Ecdysozoa</taxon>
        <taxon>Nematoda</taxon>
        <taxon>Chromadorea</taxon>
        <taxon>Rhabditida</taxon>
        <taxon>Tylenchina</taxon>
        <taxon>Tylenchomorpha</taxon>
        <taxon>Aphelenchoidea</taxon>
        <taxon>Aphelenchoididae</taxon>
        <taxon>Bursaphelenchus</taxon>
    </lineage>
</organism>
<dbReference type="OrthoDB" id="5858199at2759"/>
<keyword evidence="3" id="KW-1185">Reference proteome</keyword>
<comment type="caution">
    <text evidence="2">The sequence shown here is derived from an EMBL/GenBank/DDBJ whole genome shotgun (WGS) entry which is preliminary data.</text>
</comment>
<feature type="compositionally biased region" description="Polar residues" evidence="1">
    <location>
        <begin position="170"/>
        <end position="179"/>
    </location>
</feature>
<feature type="region of interest" description="Disordered" evidence="1">
    <location>
        <begin position="154"/>
        <end position="180"/>
    </location>
</feature>
<reference evidence="2" key="1">
    <citation type="submission" date="2020-09" db="EMBL/GenBank/DDBJ databases">
        <authorList>
            <person name="Kikuchi T."/>
        </authorList>
    </citation>
    <scope>NUCLEOTIDE SEQUENCE</scope>
    <source>
        <strain evidence="2">SH1</strain>
    </source>
</reference>
<protein>
    <submittedName>
        <fullName evidence="2">Uncharacterized protein</fullName>
    </submittedName>
</protein>
<name>A0A811L8D2_9BILA</name>
<evidence type="ECO:0000256" key="1">
    <source>
        <dbReference type="SAM" id="MobiDB-lite"/>
    </source>
</evidence>
<dbReference type="EMBL" id="CAJFDH010000005">
    <property type="protein sequence ID" value="CAD5223402.1"/>
    <property type="molecule type" value="Genomic_DNA"/>
</dbReference>
<dbReference type="EMBL" id="CAJFCW020000005">
    <property type="protein sequence ID" value="CAG9117758.1"/>
    <property type="molecule type" value="Genomic_DNA"/>
</dbReference>
<evidence type="ECO:0000313" key="3">
    <source>
        <dbReference type="Proteomes" id="UP000614601"/>
    </source>
</evidence>
<proteinExistence type="predicted"/>
<feature type="compositionally biased region" description="Polar residues" evidence="1">
    <location>
        <begin position="72"/>
        <end position="86"/>
    </location>
</feature>
<dbReference type="Proteomes" id="UP000783686">
    <property type="component" value="Unassembled WGS sequence"/>
</dbReference>
<evidence type="ECO:0000313" key="2">
    <source>
        <dbReference type="EMBL" id="CAD5223402.1"/>
    </source>
</evidence>
<feature type="compositionally biased region" description="Basic and acidic residues" evidence="1">
    <location>
        <begin position="44"/>
        <end position="58"/>
    </location>
</feature>
<gene>
    <name evidence="2" type="ORF">BOKJ2_LOCUS10172</name>
</gene>
<sequence>MNNKEKGFQGLMDAEEEEKINVIEFIKSMDQIKIADLEKLPLSELKQIKNETKKEMNGPRKFLQRKSREESPSNNSTQSEDPNSTVWRKHSAEVKTSLRKMAFKNHRQETFHSLAMCSDNGGDNMCMETANSSSAASLNEDFMRMPYVEAGRVSTNGRSLDSAPSPPNPTQTKSVNNGNRRVLHTIEQPDGSTIAFCTEIETQTTKTDEKQK</sequence>
<feature type="region of interest" description="Disordered" evidence="1">
    <location>
        <begin position="44"/>
        <end position="90"/>
    </location>
</feature>